<organism evidence="11 12">
    <name type="scientific">Pseudophaeobacter arcticus</name>
    <dbReference type="NCBI Taxonomy" id="385492"/>
    <lineage>
        <taxon>Bacteria</taxon>
        <taxon>Pseudomonadati</taxon>
        <taxon>Pseudomonadota</taxon>
        <taxon>Alphaproteobacteria</taxon>
        <taxon>Rhodobacterales</taxon>
        <taxon>Paracoccaceae</taxon>
        <taxon>Pseudophaeobacter</taxon>
    </lineage>
</organism>
<keyword evidence="4" id="KW-0964">Secreted</keyword>
<dbReference type="Pfam" id="PF08548">
    <property type="entry name" value="Peptidase_M10_C"/>
    <property type="match status" value="1"/>
</dbReference>
<dbReference type="PRINTS" id="PR00313">
    <property type="entry name" value="CABNDNGRPT"/>
</dbReference>
<comment type="cofactor">
    <cofactor evidence="1">
        <name>Ca(2+)</name>
        <dbReference type="ChEBI" id="CHEBI:29108"/>
    </cofactor>
</comment>
<comment type="caution">
    <text evidence="11">The sequence shown here is derived from an EMBL/GenBank/DDBJ whole genome shotgun (WGS) entry which is preliminary data.</text>
</comment>
<comment type="subcellular location">
    <subcellularLocation>
        <location evidence="2">Membrane</location>
    </subcellularLocation>
    <subcellularLocation>
        <location evidence="3">Secreted</location>
    </subcellularLocation>
</comment>
<dbReference type="PROSITE" id="PS00330">
    <property type="entry name" value="HEMOLYSIN_CALCIUM"/>
    <property type="match status" value="12"/>
</dbReference>
<dbReference type="InterPro" id="IPR001343">
    <property type="entry name" value="Hemolysn_Ca-bd"/>
</dbReference>
<dbReference type="InterPro" id="IPR011049">
    <property type="entry name" value="Serralysin-like_metalloprot_C"/>
</dbReference>
<evidence type="ECO:0000313" key="12">
    <source>
        <dbReference type="Proteomes" id="UP001441944"/>
    </source>
</evidence>
<evidence type="ECO:0000256" key="4">
    <source>
        <dbReference type="ARBA" id="ARBA00022525"/>
    </source>
</evidence>
<evidence type="ECO:0000256" key="9">
    <source>
        <dbReference type="SAM" id="MobiDB-lite"/>
    </source>
</evidence>
<evidence type="ECO:0000256" key="1">
    <source>
        <dbReference type="ARBA" id="ARBA00001913"/>
    </source>
</evidence>
<keyword evidence="7" id="KW-0843">Virulence</keyword>
<dbReference type="EMBL" id="BAABWU010000020">
    <property type="protein sequence ID" value="GAA6198248.1"/>
    <property type="molecule type" value="Genomic_DNA"/>
</dbReference>
<dbReference type="PANTHER" id="PTHR38340">
    <property type="entry name" value="S-LAYER PROTEIN"/>
    <property type="match status" value="1"/>
</dbReference>
<dbReference type="PRINTS" id="PR01488">
    <property type="entry name" value="RTXTOXINA"/>
</dbReference>
<reference evidence="11 12" key="1">
    <citation type="submission" date="2024-04" db="EMBL/GenBank/DDBJ databases">
        <title>Draft genome sequence of Pseudophaeobacter arcticus NBRC 116598.</title>
        <authorList>
            <person name="Miyakawa T."/>
            <person name="Kusuya Y."/>
            <person name="Miura T."/>
        </authorList>
    </citation>
    <scope>NUCLEOTIDE SEQUENCE [LARGE SCALE GENOMIC DNA]</scope>
    <source>
        <strain evidence="11 12">SU-CL00105</strain>
    </source>
</reference>
<evidence type="ECO:0000259" key="10">
    <source>
        <dbReference type="Pfam" id="PF08548"/>
    </source>
</evidence>
<protein>
    <recommendedName>
        <fullName evidence="10">Peptidase M10 serralysin C-terminal domain-containing protein</fullName>
    </recommendedName>
</protein>
<feature type="domain" description="Peptidase M10 serralysin C-terminal" evidence="10">
    <location>
        <begin position="982"/>
        <end position="1169"/>
    </location>
</feature>
<dbReference type="InterPro" id="IPR050557">
    <property type="entry name" value="RTX_toxin/Mannuronan_C5-epim"/>
</dbReference>
<evidence type="ECO:0000256" key="6">
    <source>
        <dbReference type="ARBA" id="ARBA00022737"/>
    </source>
</evidence>
<keyword evidence="12" id="KW-1185">Reference proteome</keyword>
<evidence type="ECO:0000313" key="11">
    <source>
        <dbReference type="EMBL" id="GAA6198248.1"/>
    </source>
</evidence>
<evidence type="ECO:0000256" key="8">
    <source>
        <dbReference type="ARBA" id="ARBA00023136"/>
    </source>
</evidence>
<dbReference type="InterPro" id="IPR003995">
    <property type="entry name" value="RTX_toxin_determinant-A"/>
</dbReference>
<accession>A0ABQ0AQW9</accession>
<dbReference type="PANTHER" id="PTHR38340:SF1">
    <property type="entry name" value="S-LAYER PROTEIN"/>
    <property type="match status" value="1"/>
</dbReference>
<keyword evidence="8" id="KW-0472">Membrane</keyword>
<dbReference type="InterPro" id="IPR013858">
    <property type="entry name" value="Peptidase_M10B_C"/>
</dbReference>
<dbReference type="SUPFAM" id="SSF51120">
    <property type="entry name" value="beta-Roll"/>
    <property type="match status" value="5"/>
</dbReference>
<dbReference type="Proteomes" id="UP001441944">
    <property type="component" value="Unassembled WGS sequence"/>
</dbReference>
<feature type="compositionally biased region" description="Gly residues" evidence="9">
    <location>
        <begin position="1063"/>
        <end position="1073"/>
    </location>
</feature>
<name>A0ABQ0AQW9_9RHOB</name>
<evidence type="ECO:0000256" key="7">
    <source>
        <dbReference type="ARBA" id="ARBA00023026"/>
    </source>
</evidence>
<sequence length="1170" mass="120809">MVNPELFGDQRLAQHTVLSDGRILIVWAGTDINDGLLYDYDAFGAIFDSHGQMTGEVFQVNTYTQSDQVLPTVVALGNGGFVATWQSFGQDSFLNTRHNSLNQYGIYQQVYNSSGERVGSETLVNTSVDGQQEIPTTLILPDGGYVTIWNHSNYISGENSGSSVSFQAFNANGDAIGTETSVHYIPVINPENGAPYVNGFLDATVLHDGTVALVRPGSVTIFATDGTHVSEFELVDAGYGMQILALADGNILVAVTGKVGVGYDIEATIYAPDGTVLIPTFTANETGNYRSQYLEQVLLLPDGNVLFVWYNGSNENLEGRVIGPDGTPITREIQLTAAGLDAQDADVSLTLDGRILVTYTNALTDITDLDNEVFAQFFDLSLQHTGTHLSDQSDVLVLGSEDDRVDAAAGDDAVQGQDGNDVLFGGSGSDTLDGGLGNDILDGSEGNDHLIGGAGDDRLTGGDGNDTLVGGAGNDELFGEFGNSTIHGGDGNDLIVAGHFELGGPPATEHHLVFGNAGDDTIRVTIGSATIHGGTGDDVIRAREGLVQGGEGNDLIEGGSTVFAGGGDDTVLGRNYADLHGGDGYDRLVINGGIVNAATSQLGETEFLEIVYHGAVSGFEEYYFRAISEHRSFYGGDAGEIVTWETGYFTAEGGGGNDLFLAADRGVKLPRNILPADVSIKGGAGSDTILGGFAQDVFEGGGGNDLIDGGRSRDWISGGAGNDTLTGGRGADRFVLGSSSAVDGTDVITDFKVGEDQLDISILINGVGGSILSEAQVENAFREAINTDLGALVDFGNGTSVVFQGLNSNEVAALYPDALAGPKTRFGTAGDDHRYFTDLYGDGILFFGRGGNDLVNGASGDDTLNGGLGNDSLYGGSGNDSLSGGRGDDQLRVLTGSNTLFGNNGNDTLSGGDGKDTLWGGDGIDMLEGGIGDDFLDAGGGDDTLQGGDGADTLLGGNGSDGIGGGEGRDVLTGGRGADYLYGGSGADTIIGGSHSDTLLGGLGRDELLGSKGNDLLKGNTGDDILNGGGGKDTIKGGRGADDIQGGNGVDQLRGQNGDDTLSGGGGTDTMTGGNGNDIFVFTDAGDTDHGRGNRDVITDFSGSDQIDLSGMQVFNFVGTASFSGTEGELRYFQGNKRTIIQMDSDGDGLVDMEIQLNGVINLQTEDFIL</sequence>
<evidence type="ECO:0000256" key="2">
    <source>
        <dbReference type="ARBA" id="ARBA00004370"/>
    </source>
</evidence>
<dbReference type="Gene3D" id="2.150.10.10">
    <property type="entry name" value="Serralysin-like metalloprotease, C-terminal"/>
    <property type="match status" value="7"/>
</dbReference>
<evidence type="ECO:0000256" key="5">
    <source>
        <dbReference type="ARBA" id="ARBA00022656"/>
    </source>
</evidence>
<evidence type="ECO:0000256" key="3">
    <source>
        <dbReference type="ARBA" id="ARBA00004613"/>
    </source>
</evidence>
<keyword evidence="6" id="KW-0677">Repeat</keyword>
<proteinExistence type="predicted"/>
<keyword evidence="5" id="KW-0800">Toxin</keyword>
<feature type="region of interest" description="Disordered" evidence="9">
    <location>
        <begin position="1044"/>
        <end position="1073"/>
    </location>
</feature>
<dbReference type="InterPro" id="IPR018511">
    <property type="entry name" value="Hemolysin-typ_Ca-bd_CS"/>
</dbReference>
<gene>
    <name evidence="11" type="ORF">NBRC116598_36930</name>
</gene>
<dbReference type="Pfam" id="PF00353">
    <property type="entry name" value="HemolysinCabind"/>
    <property type="match status" value="10"/>
</dbReference>